<dbReference type="InterPro" id="IPR039365">
    <property type="entry name" value="IS701-like"/>
</dbReference>
<dbReference type="SUPFAM" id="SSF53098">
    <property type="entry name" value="Ribonuclease H-like"/>
    <property type="match status" value="1"/>
</dbReference>
<feature type="region of interest" description="Disordered" evidence="1">
    <location>
        <begin position="179"/>
        <end position="216"/>
    </location>
</feature>
<organism evidence="2 3">
    <name type="scientific">Streptomyces sviceus (strain ATCC 29083 / DSM 924 / JCM 4929 / NBRC 13980 / NCIMB 11184 / NRRL 5439 / UC 5370)</name>
    <dbReference type="NCBI Taxonomy" id="463191"/>
    <lineage>
        <taxon>Bacteria</taxon>
        <taxon>Bacillati</taxon>
        <taxon>Actinomycetota</taxon>
        <taxon>Actinomycetes</taxon>
        <taxon>Kitasatosporales</taxon>
        <taxon>Streptomycetaceae</taxon>
        <taxon>Streptomyces</taxon>
    </lineage>
</organism>
<keyword evidence="3" id="KW-1185">Reference proteome</keyword>
<dbReference type="Proteomes" id="UP000002785">
    <property type="component" value="Chromosome"/>
</dbReference>
<dbReference type="AlphaFoldDB" id="B5HRW6"/>
<dbReference type="eggNOG" id="COG5659">
    <property type="taxonomic scope" value="Bacteria"/>
</dbReference>
<dbReference type="InterPro" id="IPR012337">
    <property type="entry name" value="RNaseH-like_sf"/>
</dbReference>
<protein>
    <submittedName>
        <fullName evidence="2">IS4 family transposase</fullName>
    </submittedName>
</protein>
<feature type="compositionally biased region" description="Polar residues" evidence="1">
    <location>
        <begin position="17"/>
        <end position="31"/>
    </location>
</feature>
<dbReference type="PANTHER" id="PTHR33627">
    <property type="entry name" value="TRANSPOSASE"/>
    <property type="match status" value="1"/>
</dbReference>
<dbReference type="HOGENOM" id="CLU_1277057_0_0_11"/>
<name>B5HRW6_STRX2</name>
<gene>
    <name evidence="2" type="ORF">SSEG_02151</name>
</gene>
<evidence type="ECO:0000256" key="1">
    <source>
        <dbReference type="SAM" id="MobiDB-lite"/>
    </source>
</evidence>
<reference evidence="2" key="1">
    <citation type="submission" date="2009-10" db="EMBL/GenBank/DDBJ databases">
        <title>The genome sequence of Streptomyces sviceus strain ATCC 29083.</title>
        <authorList>
            <consortium name="The Broad Institute Genome Sequencing Platform"/>
            <consortium name="Broad Institute Microbial Sequencing Center"/>
            <person name="Fischbach M."/>
            <person name="Godfrey P."/>
            <person name="Ward D."/>
            <person name="Young S."/>
            <person name="Zeng Q."/>
            <person name="Koehrsen M."/>
            <person name="Alvarado L."/>
            <person name="Berlin A.M."/>
            <person name="Bochicchio J."/>
            <person name="Borenstein D."/>
            <person name="Chapman S.B."/>
            <person name="Chen Z."/>
            <person name="Engels R."/>
            <person name="Freedman E."/>
            <person name="Gellesch M."/>
            <person name="Goldberg J."/>
            <person name="Griggs A."/>
            <person name="Gujja S."/>
            <person name="Heilman E.R."/>
            <person name="Heiman D.I."/>
            <person name="Hepburn T.A."/>
            <person name="Howarth C."/>
            <person name="Jen D."/>
            <person name="Larson L."/>
            <person name="Lewis B."/>
            <person name="Mehta T."/>
            <person name="Park D."/>
            <person name="Pearson M."/>
            <person name="Richards J."/>
            <person name="Roberts A."/>
            <person name="Saif S."/>
            <person name="Shea T.D."/>
            <person name="Shenoy N."/>
            <person name="Sisk P."/>
            <person name="Stolte C."/>
            <person name="Sykes S.N."/>
            <person name="Thomson T."/>
            <person name="Walk T."/>
            <person name="White J."/>
            <person name="Yandava C."/>
            <person name="Straight P."/>
            <person name="Clardy J."/>
            <person name="Hung D."/>
            <person name="Kolter R."/>
            <person name="Mekalanos J."/>
            <person name="Walker S."/>
            <person name="Walsh C.T."/>
            <person name="Wieland-Brown L.C."/>
            <person name="Haas B."/>
            <person name="Nusbaum C."/>
            <person name="Birren B."/>
        </authorList>
    </citation>
    <scope>NUCLEOTIDE SEQUENCE [LARGE SCALE GENOMIC DNA]</scope>
    <source>
        <strain evidence="2">ATCC 29083</strain>
    </source>
</reference>
<dbReference type="EMBL" id="CM000951">
    <property type="protein sequence ID" value="EDY55572.2"/>
    <property type="molecule type" value="Genomic_DNA"/>
</dbReference>
<dbReference type="PANTHER" id="PTHR33627:SF1">
    <property type="entry name" value="TRANSPOSASE"/>
    <property type="match status" value="1"/>
</dbReference>
<feature type="region of interest" description="Disordered" evidence="1">
    <location>
        <begin position="1"/>
        <end position="53"/>
    </location>
</feature>
<evidence type="ECO:0000313" key="2">
    <source>
        <dbReference type="EMBL" id="EDY55572.2"/>
    </source>
</evidence>
<evidence type="ECO:0000313" key="3">
    <source>
        <dbReference type="Proteomes" id="UP000002785"/>
    </source>
</evidence>
<proteinExistence type="predicted"/>
<accession>B5HRW6</accession>
<sequence length="216" mass="23886">MPHAGRAVRRPDLAPGQGTSAGVETSNTPPQRQRHPARCNPGPHLTHYREPARPLRDLVGPATRLETVIRRQGSKRSMTSRCAVLKKVHPSGKEATRTAQEHAGGRSRCNGVLPLRTLPLRTLPVEQPAGAAEPTGYWMTNLPATTPVADLVRFANMRWRIEHDHRELKHRLGLNHFEGRTWRGRHPSTSPSSPPPRPAAGTARAPPARPLTRKRT</sequence>